<feature type="domain" description="FecR protein" evidence="2">
    <location>
        <begin position="105"/>
        <end position="197"/>
    </location>
</feature>
<name>A0A7W7IPX1_9CAUL</name>
<evidence type="ECO:0000259" key="3">
    <source>
        <dbReference type="Pfam" id="PF16220"/>
    </source>
</evidence>
<protein>
    <submittedName>
        <fullName evidence="4">Transmembrane sensor</fullName>
    </submittedName>
</protein>
<dbReference type="InterPro" id="IPR006860">
    <property type="entry name" value="FecR"/>
</dbReference>
<keyword evidence="1" id="KW-1133">Transmembrane helix</keyword>
<dbReference type="GO" id="GO:0016989">
    <property type="term" value="F:sigma factor antagonist activity"/>
    <property type="evidence" value="ECO:0007669"/>
    <property type="project" value="TreeGrafter"/>
</dbReference>
<accession>A0A7W7IPX1</accession>
<comment type="caution">
    <text evidence="4">The sequence shown here is derived from an EMBL/GenBank/DDBJ whole genome shotgun (WGS) entry which is preliminary data.</text>
</comment>
<dbReference type="InterPro" id="IPR032623">
    <property type="entry name" value="FecR_N"/>
</dbReference>
<dbReference type="RefSeq" id="WP_184269346.1">
    <property type="nucleotide sequence ID" value="NZ_JACHKY010000003.1"/>
</dbReference>
<reference evidence="4 5" key="1">
    <citation type="submission" date="2020-08" db="EMBL/GenBank/DDBJ databases">
        <title>Functional genomics of gut bacteria from endangered species of beetles.</title>
        <authorList>
            <person name="Carlos-Shanley C."/>
        </authorList>
    </citation>
    <scope>NUCLEOTIDE SEQUENCE [LARGE SCALE GENOMIC DNA]</scope>
    <source>
        <strain evidence="4 5">S00123</strain>
    </source>
</reference>
<keyword evidence="1" id="KW-0472">Membrane</keyword>
<dbReference type="PIRSF" id="PIRSF018266">
    <property type="entry name" value="FecR"/>
    <property type="match status" value="1"/>
</dbReference>
<dbReference type="Pfam" id="PF04773">
    <property type="entry name" value="FecR"/>
    <property type="match status" value="1"/>
</dbReference>
<feature type="transmembrane region" description="Helical" evidence="1">
    <location>
        <begin position="81"/>
        <end position="101"/>
    </location>
</feature>
<dbReference type="Pfam" id="PF16220">
    <property type="entry name" value="DUF4880"/>
    <property type="match status" value="1"/>
</dbReference>
<evidence type="ECO:0000313" key="4">
    <source>
        <dbReference type="EMBL" id="MBB4798118.1"/>
    </source>
</evidence>
<dbReference type="Gene3D" id="2.60.120.1440">
    <property type="match status" value="1"/>
</dbReference>
<keyword evidence="5" id="KW-1185">Reference proteome</keyword>
<evidence type="ECO:0000313" key="5">
    <source>
        <dbReference type="Proteomes" id="UP000539957"/>
    </source>
</evidence>
<gene>
    <name evidence="4" type="ORF">HNP32_001862</name>
</gene>
<organism evidence="4 5">
    <name type="scientific">Brevundimonas bullata</name>
    <dbReference type="NCBI Taxonomy" id="13160"/>
    <lineage>
        <taxon>Bacteria</taxon>
        <taxon>Pseudomonadati</taxon>
        <taxon>Pseudomonadota</taxon>
        <taxon>Alphaproteobacteria</taxon>
        <taxon>Caulobacterales</taxon>
        <taxon>Caulobacteraceae</taxon>
        <taxon>Brevundimonas</taxon>
    </lineage>
</organism>
<proteinExistence type="predicted"/>
<dbReference type="PANTHER" id="PTHR30273:SF2">
    <property type="entry name" value="PROTEIN FECR"/>
    <property type="match status" value="1"/>
</dbReference>
<evidence type="ECO:0000259" key="2">
    <source>
        <dbReference type="Pfam" id="PF04773"/>
    </source>
</evidence>
<dbReference type="InterPro" id="IPR012373">
    <property type="entry name" value="Ferrdict_sens_TM"/>
</dbReference>
<dbReference type="Proteomes" id="UP000539957">
    <property type="component" value="Unassembled WGS sequence"/>
</dbReference>
<dbReference type="AlphaFoldDB" id="A0A7W7IPX1"/>
<dbReference type="PANTHER" id="PTHR30273">
    <property type="entry name" value="PERIPLASMIC SIGNAL SENSOR AND SIGMA FACTOR ACTIVATOR FECR-RELATED"/>
    <property type="match status" value="1"/>
</dbReference>
<feature type="domain" description="FecR N-terminal" evidence="3">
    <location>
        <begin position="12"/>
        <end position="50"/>
    </location>
</feature>
<sequence length="313" mass="33990">MVVNGDMEIERRAADWVVADDRGLTDSERASLEQWRALDPRHDSAFVRAGAVWATAVGVQRPGASQDQSTGYSPYLGRRGFLAGGALAASVALTGVGVALINRRTYRTTREEVRRLALEDGSRTVMNADAEIAVRYSEQKRSVELRQGEAWFQVEKDVARPFVVTAGSATVTAVGTAFSVRKERGFTDVMVSEGVVKVRGPAGARAVLRQGEAMRLTSAQGPLVSRLQDEQLQRRLAWRDGLIMLDGERLGDAAEEFNRYSQKVIQVAPAISGERVVGVFNARDAEGFARASAQVLNVNIGVYPDKIVLGDPS</sequence>
<dbReference type="EMBL" id="JACHKY010000003">
    <property type="protein sequence ID" value="MBB4798118.1"/>
    <property type="molecule type" value="Genomic_DNA"/>
</dbReference>
<evidence type="ECO:0000256" key="1">
    <source>
        <dbReference type="SAM" id="Phobius"/>
    </source>
</evidence>
<keyword evidence="1 4" id="KW-0812">Transmembrane</keyword>